<feature type="domain" description="Resolvase/invertase-type recombinase catalytic" evidence="2">
    <location>
        <begin position="7"/>
        <end position="156"/>
    </location>
</feature>
<feature type="coiled-coil region" evidence="1">
    <location>
        <begin position="400"/>
        <end position="427"/>
    </location>
</feature>
<dbReference type="Pfam" id="PF14287">
    <property type="entry name" value="DUF4368"/>
    <property type="match status" value="1"/>
</dbReference>
<gene>
    <name evidence="4" type="ORF">618</name>
</gene>
<name>A0A0E4GCI0_9FIRM</name>
<dbReference type="CDD" id="cd03770">
    <property type="entry name" value="SR_TndX_transposase"/>
    <property type="match status" value="1"/>
</dbReference>
<dbReference type="EMBL" id="CGIH01000009">
    <property type="protein sequence ID" value="CFX15162.1"/>
    <property type="molecule type" value="Genomic_DNA"/>
</dbReference>
<dbReference type="Pfam" id="PF07508">
    <property type="entry name" value="Recombinase"/>
    <property type="match status" value="1"/>
</dbReference>
<dbReference type="PROSITE" id="PS51737">
    <property type="entry name" value="RECOMBINASE_DNA_BIND"/>
    <property type="match status" value="1"/>
</dbReference>
<evidence type="ECO:0000313" key="4">
    <source>
        <dbReference type="EMBL" id="CFX15162.1"/>
    </source>
</evidence>
<dbReference type="PROSITE" id="PS51736">
    <property type="entry name" value="RECOMBINASES_3"/>
    <property type="match status" value="1"/>
</dbReference>
<dbReference type="InterPro" id="IPR011109">
    <property type="entry name" value="DNA_bind_recombinase_dom"/>
</dbReference>
<dbReference type="GO" id="GO:0000150">
    <property type="term" value="F:DNA strand exchange activity"/>
    <property type="evidence" value="ECO:0007669"/>
    <property type="project" value="InterPro"/>
</dbReference>
<evidence type="ECO:0000259" key="3">
    <source>
        <dbReference type="PROSITE" id="PS51737"/>
    </source>
</evidence>
<dbReference type="STRING" id="690567.618"/>
<keyword evidence="5" id="KW-1185">Reference proteome</keyword>
<dbReference type="Proteomes" id="UP000045545">
    <property type="component" value="Unassembled WGS sequence"/>
</dbReference>
<dbReference type="Gene3D" id="3.40.50.1390">
    <property type="entry name" value="Resolvase, N-terminal catalytic domain"/>
    <property type="match status" value="1"/>
</dbReference>
<dbReference type="AlphaFoldDB" id="A0A0E4GCI0"/>
<dbReference type="InterPro" id="IPR025378">
    <property type="entry name" value="DUF4368"/>
</dbReference>
<dbReference type="GO" id="GO:0003677">
    <property type="term" value="F:DNA binding"/>
    <property type="evidence" value="ECO:0007669"/>
    <property type="project" value="InterPro"/>
</dbReference>
<evidence type="ECO:0000256" key="1">
    <source>
        <dbReference type="SAM" id="Coils"/>
    </source>
</evidence>
<dbReference type="SUPFAM" id="SSF53041">
    <property type="entry name" value="Resolvase-like"/>
    <property type="match status" value="1"/>
</dbReference>
<reference evidence="4 5" key="1">
    <citation type="submission" date="2015-03" db="EMBL/GenBank/DDBJ databases">
        <authorList>
            <person name="Murphy D."/>
        </authorList>
    </citation>
    <scope>NUCLEOTIDE SEQUENCE [LARGE SCALE GENOMIC DNA]</scope>
    <source>
        <strain evidence="4 5">OL-4</strain>
    </source>
</reference>
<dbReference type="InterPro" id="IPR036162">
    <property type="entry name" value="Resolvase-like_N_sf"/>
</dbReference>
<evidence type="ECO:0000259" key="2">
    <source>
        <dbReference type="PROSITE" id="PS51736"/>
    </source>
</evidence>
<dbReference type="SMART" id="SM00857">
    <property type="entry name" value="Resolvase"/>
    <property type="match status" value="1"/>
</dbReference>
<dbReference type="PANTHER" id="PTHR30461">
    <property type="entry name" value="DNA-INVERTASE FROM LAMBDOID PROPHAGE"/>
    <property type="match status" value="1"/>
</dbReference>
<dbReference type="InterPro" id="IPR006119">
    <property type="entry name" value="Resolv_N"/>
</dbReference>
<dbReference type="Pfam" id="PF13408">
    <property type="entry name" value="Zn_ribbon_recom"/>
    <property type="match status" value="1"/>
</dbReference>
<protein>
    <submittedName>
        <fullName evidence="4">Recombinase</fullName>
    </submittedName>
</protein>
<keyword evidence="1" id="KW-0175">Coiled coil</keyword>
<dbReference type="PANTHER" id="PTHR30461:SF23">
    <property type="entry name" value="DNA RECOMBINASE-RELATED"/>
    <property type="match status" value="1"/>
</dbReference>
<sequence length="555" mass="64580">MANQEKYTILYGRLSQEDDLKGDSNSIQNQRLLLEKYAKENGFTNVKFLYDDGYSGTNFNRPSWNELLGLIEQDQVETLIVKDLSRLGREYLQVGYYTEIFFPQKGIRFIAVNDGVDSLYESSNDFTPMRNWFNELHAKDSSKKVRAVKRMQAERGEILGGRPPYGYRRDESVRKGIVPDEETAPIVQRIFSLCAGGKGPNQIARILTQEQVLNPTNYYYRRTGAEHKSLDTSSPYRWTSSSVTGILDNRTYLGHMPGLRTTTLSYKNKKAVYHDESEQILVKNTHEALITQEQWDLVQELRQRKKRTPKQMEEPNLFSGLVFCADCGKPLVLHRAYTMEAVKNNFMCYTYKKRGKEVCSSHYIREHDLIRIILDDLRRVTHFARQKEVLFAEYINRKNSFELRKEMNGLQRELDAAKRRDSELTSLFKRLYEDNLLGRVTNEQFRMLSADYNDEQKALREAMPIKETRLQKLVDSASNVDAFIQRAKQYTEIRELTPEILRLFIARIEVGEKSTKYSRTAEQAIRIVYRDVGIMDSVEQVAAEDAENTEQENIA</sequence>
<accession>A0A0E4GCI0</accession>
<organism evidence="4 5">
    <name type="scientific">Syntrophomonas zehnderi OL-4</name>
    <dbReference type="NCBI Taxonomy" id="690567"/>
    <lineage>
        <taxon>Bacteria</taxon>
        <taxon>Bacillati</taxon>
        <taxon>Bacillota</taxon>
        <taxon>Clostridia</taxon>
        <taxon>Eubacteriales</taxon>
        <taxon>Syntrophomonadaceae</taxon>
        <taxon>Syntrophomonas</taxon>
    </lineage>
</organism>
<dbReference type="InterPro" id="IPR025827">
    <property type="entry name" value="Zn_ribbon_recom_dom"/>
</dbReference>
<dbReference type="Gene3D" id="3.90.1750.20">
    <property type="entry name" value="Putative Large Serine Recombinase, Chain B, Domain 2"/>
    <property type="match status" value="1"/>
</dbReference>
<dbReference type="InterPro" id="IPR038109">
    <property type="entry name" value="DNA_bind_recomb_sf"/>
</dbReference>
<dbReference type="RefSeq" id="WP_341363006.1">
    <property type="nucleotide sequence ID" value="NZ_CGIH01000009.1"/>
</dbReference>
<feature type="domain" description="Recombinase" evidence="3">
    <location>
        <begin position="164"/>
        <end position="308"/>
    </location>
</feature>
<evidence type="ECO:0000313" key="5">
    <source>
        <dbReference type="Proteomes" id="UP000045545"/>
    </source>
</evidence>
<proteinExistence type="predicted"/>
<dbReference type="InterPro" id="IPR050639">
    <property type="entry name" value="SSR_resolvase"/>
</dbReference>
<dbReference type="Pfam" id="PF00239">
    <property type="entry name" value="Resolvase"/>
    <property type="match status" value="1"/>
</dbReference>